<reference evidence="3 4" key="1">
    <citation type="submission" date="2018-10" db="EMBL/GenBank/DDBJ databases">
        <title>Transmission dynamics of multidrug resistant bacteria on intensive care unit surfaces.</title>
        <authorList>
            <person name="D'Souza A.W."/>
            <person name="Potter R.F."/>
            <person name="Wallace M."/>
            <person name="Shupe A."/>
            <person name="Patel S."/>
            <person name="Sun S."/>
            <person name="Gul D."/>
            <person name="Kwon J.H."/>
            <person name="Andleeb S."/>
            <person name="Burnham C.-A.D."/>
            <person name="Dantas G."/>
        </authorList>
    </citation>
    <scope>NUCLEOTIDE SEQUENCE [LARGE SCALE GENOMIC DNA]</scope>
    <source>
        <strain evidence="3 4">PX_177</strain>
    </source>
</reference>
<dbReference type="AlphaFoldDB" id="A0A3R8V8G8"/>
<dbReference type="EMBL" id="RHQL01000018">
    <property type="protein sequence ID" value="RRV05441.1"/>
    <property type="molecule type" value="Genomic_DNA"/>
</dbReference>
<proteinExistence type="predicted"/>
<evidence type="ECO:0000259" key="1">
    <source>
        <dbReference type="Pfam" id="PF13362"/>
    </source>
</evidence>
<feature type="domain" description="Toprim" evidence="1">
    <location>
        <begin position="271"/>
        <end position="376"/>
    </location>
</feature>
<dbReference type="Pfam" id="PF13362">
    <property type="entry name" value="Toprim_3"/>
    <property type="match status" value="1"/>
</dbReference>
<name>A0A3R8V8G8_9GAMM</name>
<dbReference type="RefSeq" id="WP_125940305.1">
    <property type="nucleotide sequence ID" value="NZ_RHQL01000018.1"/>
</dbReference>
<organism evidence="3 4">
    <name type="scientific">Stutzerimonas xanthomarina</name>
    <dbReference type="NCBI Taxonomy" id="271420"/>
    <lineage>
        <taxon>Bacteria</taxon>
        <taxon>Pseudomonadati</taxon>
        <taxon>Pseudomonadota</taxon>
        <taxon>Gammaproteobacteria</taxon>
        <taxon>Pseudomonadales</taxon>
        <taxon>Pseudomonadaceae</taxon>
        <taxon>Stutzerimonas</taxon>
    </lineage>
</organism>
<dbReference type="Proteomes" id="UP000276506">
    <property type="component" value="Unassembled WGS sequence"/>
</dbReference>
<feature type="domain" description="DUF7146" evidence="2">
    <location>
        <begin position="160"/>
        <end position="247"/>
    </location>
</feature>
<gene>
    <name evidence="3" type="ORF">EGJ28_21105</name>
</gene>
<comment type="caution">
    <text evidence="3">The sequence shown here is derived from an EMBL/GenBank/DDBJ whole genome shotgun (WGS) entry which is preliminary data.</text>
</comment>
<dbReference type="InterPro" id="IPR006171">
    <property type="entry name" value="TOPRIM_dom"/>
</dbReference>
<accession>A0A3R8V8G8</accession>
<evidence type="ECO:0000313" key="4">
    <source>
        <dbReference type="Proteomes" id="UP000276506"/>
    </source>
</evidence>
<evidence type="ECO:0000259" key="2">
    <source>
        <dbReference type="Pfam" id="PF23639"/>
    </source>
</evidence>
<protein>
    <submittedName>
        <fullName evidence="3">Uncharacterized protein</fullName>
    </submittedName>
</protein>
<dbReference type="InterPro" id="IPR055570">
    <property type="entry name" value="DUF7146"/>
</dbReference>
<sequence length="420" mass="46828">MSHNNEENGPSLKEEVDQILRNAGGWLHVIERVAPIFSSAIANLGRGVNCPFPQRHRKSGGVDAFRFSNDVKYAGRAICSCNQDGWTPIDLLIEAGVGGNFTQVCLEIKKAYNGSNSYTAKTKSVVPAPKKARPTFEENARKSAEHNAIVKDCIHLGAVEARIGRLYFRRRGIPLNAAIGDVMFHPALPYHHTYVENEERKKICLGRFPAIISVFRNHLGKVMNLHRIYLSEDGRKLEHPMAKKTKKVCSGLDGWSKTSVPVATVAGCRTLHICEGVEKGWAIHLATAETVRSANSCTSLPGQWVSRADYDDVVLWADHDPYNEKREKHGDGQTYMWKLFIQLIRQGFRVCLMLPDTNPTTEAKGPDWEDLIVANGVLDLPIAERFDRLREFAQEGGVFTPRGHAKKSFSKQFEAGRVAA</sequence>
<evidence type="ECO:0000313" key="3">
    <source>
        <dbReference type="EMBL" id="RRV05441.1"/>
    </source>
</evidence>
<dbReference type="Pfam" id="PF23639">
    <property type="entry name" value="DUF7146"/>
    <property type="match status" value="1"/>
</dbReference>